<evidence type="ECO:0000256" key="6">
    <source>
        <dbReference type="RuleBase" id="RU363077"/>
    </source>
</evidence>
<evidence type="ECO:0000313" key="9">
    <source>
        <dbReference type="EMBL" id="RZC49031.1"/>
    </source>
</evidence>
<evidence type="ECO:0000256" key="1">
    <source>
        <dbReference type="ARBA" id="ARBA00004141"/>
    </source>
</evidence>
<feature type="transmembrane region" description="Helical" evidence="6">
    <location>
        <begin position="201"/>
        <end position="220"/>
    </location>
</feature>
<dbReference type="InterPro" id="IPR000620">
    <property type="entry name" value="EamA_dom"/>
</dbReference>
<dbReference type="EMBL" id="CM010716">
    <property type="protein sequence ID" value="RZC49031.1"/>
    <property type="molecule type" value="Genomic_DNA"/>
</dbReference>
<dbReference type="GO" id="GO:0016020">
    <property type="term" value="C:membrane"/>
    <property type="evidence" value="ECO:0007669"/>
    <property type="project" value="UniProtKB-SubCell"/>
</dbReference>
<feature type="transmembrane region" description="Helical" evidence="6">
    <location>
        <begin position="298"/>
        <end position="318"/>
    </location>
</feature>
<dbReference type="SUPFAM" id="SSF103481">
    <property type="entry name" value="Multidrug resistance efflux transporter EmrE"/>
    <property type="match status" value="2"/>
</dbReference>
<organism evidence="9 10">
    <name type="scientific">Papaver somniferum</name>
    <name type="common">Opium poppy</name>
    <dbReference type="NCBI Taxonomy" id="3469"/>
    <lineage>
        <taxon>Eukaryota</taxon>
        <taxon>Viridiplantae</taxon>
        <taxon>Streptophyta</taxon>
        <taxon>Embryophyta</taxon>
        <taxon>Tracheophyta</taxon>
        <taxon>Spermatophyta</taxon>
        <taxon>Magnoliopsida</taxon>
        <taxon>Ranunculales</taxon>
        <taxon>Papaveraceae</taxon>
        <taxon>Papaveroideae</taxon>
        <taxon>Papaver</taxon>
    </lineage>
</organism>
<evidence type="ECO:0000256" key="7">
    <source>
        <dbReference type="SAM" id="MobiDB-lite"/>
    </source>
</evidence>
<feature type="transmembrane region" description="Helical" evidence="6">
    <location>
        <begin position="20"/>
        <end position="39"/>
    </location>
</feature>
<dbReference type="Proteomes" id="UP000316621">
    <property type="component" value="Chromosome 2"/>
</dbReference>
<dbReference type="InterPro" id="IPR037185">
    <property type="entry name" value="EmrE-like"/>
</dbReference>
<keyword evidence="5 6" id="KW-0472">Membrane</keyword>
<evidence type="ECO:0000256" key="5">
    <source>
        <dbReference type="ARBA" id="ARBA00023136"/>
    </source>
</evidence>
<evidence type="ECO:0000256" key="2">
    <source>
        <dbReference type="ARBA" id="ARBA00007635"/>
    </source>
</evidence>
<keyword evidence="10" id="KW-1185">Reference proteome</keyword>
<proteinExistence type="inferred from homology"/>
<dbReference type="OrthoDB" id="1728340at2759"/>
<gene>
    <name evidence="9" type="ORF">C5167_017457</name>
</gene>
<comment type="similarity">
    <text evidence="2 6">Belongs to the drug/metabolite transporter (DMT) superfamily. Plant drug/metabolite exporter (P-DME) (TC 2.A.7.4) family.</text>
</comment>
<keyword evidence="3 6" id="KW-0812">Transmembrane</keyword>
<feature type="transmembrane region" description="Helical" evidence="6">
    <location>
        <begin position="107"/>
        <end position="128"/>
    </location>
</feature>
<protein>
    <recommendedName>
        <fullName evidence="6">WAT1-related protein</fullName>
    </recommendedName>
</protein>
<feature type="domain" description="EamA" evidence="8">
    <location>
        <begin position="202"/>
        <end position="341"/>
    </location>
</feature>
<dbReference type="AlphaFoldDB" id="A0A4Y7IMS6"/>
<accession>A0A4Y7IMS6</accession>
<sequence length="384" mass="42610">MKGLSIRIISSMESKKPYIAMMFIQFVYAGMALFSKAAIGAGMNPFVFVVYRQAFASLALTPFSIFLERKKAPRPSFCLLCKIFFVSLFGITLSLNLYYVALNNTSATVATATTNTIPAITFIIAAFLRMESITLKHYYGVAKVIGTTVCLSGALVVALYNGPAVKMNWKSSSSFHHHQTGHISNDPSPPSNSSPKAVDSVKGALIMLSANTVWSFWLILQGPLIKLYPAKVHLTTLQCWFSCIQSLIVAVIFERNNPSSWKLGWDIHLLSVAYCGIVVTGMTYWLQAWCIERKGPVFIAMFTPLALVITIIFSAFIWKEQLHWGSIAGALLLIGGLYSVLWGKNKEELTNTTTEEDIQNDAKTKEANELELIDAERQLKCFIE</sequence>
<evidence type="ECO:0000256" key="3">
    <source>
        <dbReference type="ARBA" id="ARBA00022692"/>
    </source>
</evidence>
<evidence type="ECO:0000313" key="10">
    <source>
        <dbReference type="Proteomes" id="UP000316621"/>
    </source>
</evidence>
<dbReference type="OMA" id="METIKFH"/>
<feature type="transmembrane region" description="Helical" evidence="6">
    <location>
        <begin position="45"/>
        <end position="67"/>
    </location>
</feature>
<evidence type="ECO:0000256" key="4">
    <source>
        <dbReference type="ARBA" id="ARBA00022989"/>
    </source>
</evidence>
<dbReference type="Gene3D" id="1.10.3730.20">
    <property type="match status" value="1"/>
</dbReference>
<feature type="transmembrane region" description="Helical" evidence="6">
    <location>
        <begin position="265"/>
        <end position="286"/>
    </location>
</feature>
<comment type="subcellular location">
    <subcellularLocation>
        <location evidence="1 6">Membrane</location>
        <topology evidence="1 6">Multi-pass membrane protein</topology>
    </subcellularLocation>
</comment>
<evidence type="ECO:0000259" key="8">
    <source>
        <dbReference type="Pfam" id="PF00892"/>
    </source>
</evidence>
<feature type="region of interest" description="Disordered" evidence="7">
    <location>
        <begin position="176"/>
        <end position="196"/>
    </location>
</feature>
<dbReference type="InterPro" id="IPR030184">
    <property type="entry name" value="WAT1-related"/>
</dbReference>
<dbReference type="Pfam" id="PF00892">
    <property type="entry name" value="EamA"/>
    <property type="match status" value="2"/>
</dbReference>
<feature type="domain" description="EamA" evidence="8">
    <location>
        <begin position="18"/>
        <end position="151"/>
    </location>
</feature>
<dbReference type="GO" id="GO:0022857">
    <property type="term" value="F:transmembrane transporter activity"/>
    <property type="evidence" value="ECO:0007669"/>
    <property type="project" value="InterPro"/>
</dbReference>
<name>A0A4Y7IMS6_PAPSO</name>
<dbReference type="Gramene" id="RZC49031">
    <property type="protein sequence ID" value="RZC49031"/>
    <property type="gene ID" value="C5167_017457"/>
</dbReference>
<dbReference type="PANTHER" id="PTHR31218">
    <property type="entry name" value="WAT1-RELATED PROTEIN"/>
    <property type="match status" value="1"/>
</dbReference>
<reference evidence="9 10" key="1">
    <citation type="journal article" date="2018" name="Science">
        <title>The opium poppy genome and morphinan production.</title>
        <authorList>
            <person name="Guo L."/>
            <person name="Winzer T."/>
            <person name="Yang X."/>
            <person name="Li Y."/>
            <person name="Ning Z."/>
            <person name="He Z."/>
            <person name="Teodor R."/>
            <person name="Lu Y."/>
            <person name="Bowser T.A."/>
            <person name="Graham I.A."/>
            <person name="Ye K."/>
        </authorList>
    </citation>
    <scope>NUCLEOTIDE SEQUENCE [LARGE SCALE GENOMIC DNA]</scope>
    <source>
        <strain evidence="10">cv. HN1</strain>
        <tissue evidence="9">Leaves</tissue>
    </source>
</reference>
<feature type="transmembrane region" description="Helical" evidence="6">
    <location>
        <begin position="140"/>
        <end position="160"/>
    </location>
</feature>
<feature type="transmembrane region" description="Helical" evidence="6">
    <location>
        <begin position="324"/>
        <end position="342"/>
    </location>
</feature>
<keyword evidence="4 6" id="KW-1133">Transmembrane helix</keyword>
<feature type="transmembrane region" description="Helical" evidence="6">
    <location>
        <begin position="79"/>
        <end position="101"/>
    </location>
</feature>
<feature type="transmembrane region" description="Helical" evidence="6">
    <location>
        <begin position="232"/>
        <end position="253"/>
    </location>
</feature>